<protein>
    <submittedName>
        <fullName evidence="1">Uncharacterized protein</fullName>
    </submittedName>
</protein>
<evidence type="ECO:0000313" key="2">
    <source>
        <dbReference type="Proteomes" id="UP000805649"/>
    </source>
</evidence>
<gene>
    <name evidence="1" type="ORF">CTRU02_213459</name>
</gene>
<proteinExistence type="predicted"/>
<evidence type="ECO:0000313" key="1">
    <source>
        <dbReference type="EMBL" id="KAL0932506.1"/>
    </source>
</evidence>
<sequence>MGERTGSRVLQWVWPYVQVQGHTTIYVTMGEQQHRPDLKLVQASKPLLASIQTSFIAFCRFLIDYNHFLFN</sequence>
<keyword evidence="2" id="KW-1185">Reference proteome</keyword>
<name>A0ACC3YKS2_COLTU</name>
<dbReference type="Proteomes" id="UP000805649">
    <property type="component" value="Unassembled WGS sequence"/>
</dbReference>
<reference evidence="1 2" key="1">
    <citation type="journal article" date="2020" name="Phytopathology">
        <title>Genome Sequence Resources of Colletotrichum truncatum, C. plurivorum, C. musicola, and C. sojae: Four Species Pathogenic to Soybean (Glycine max).</title>
        <authorList>
            <person name="Rogerio F."/>
            <person name="Boufleur T.R."/>
            <person name="Ciampi-Guillardi M."/>
            <person name="Sukno S.A."/>
            <person name="Thon M.R."/>
            <person name="Massola Junior N.S."/>
            <person name="Baroncelli R."/>
        </authorList>
    </citation>
    <scope>NUCLEOTIDE SEQUENCE [LARGE SCALE GENOMIC DNA]</scope>
    <source>
        <strain evidence="1 2">CMES1059</strain>
    </source>
</reference>
<organism evidence="1 2">
    <name type="scientific">Colletotrichum truncatum</name>
    <name type="common">Anthracnose fungus</name>
    <name type="synonym">Colletotrichum capsici</name>
    <dbReference type="NCBI Taxonomy" id="5467"/>
    <lineage>
        <taxon>Eukaryota</taxon>
        <taxon>Fungi</taxon>
        <taxon>Dikarya</taxon>
        <taxon>Ascomycota</taxon>
        <taxon>Pezizomycotina</taxon>
        <taxon>Sordariomycetes</taxon>
        <taxon>Hypocreomycetidae</taxon>
        <taxon>Glomerellales</taxon>
        <taxon>Glomerellaceae</taxon>
        <taxon>Colletotrichum</taxon>
        <taxon>Colletotrichum truncatum species complex</taxon>
    </lineage>
</organism>
<accession>A0ACC3YKS2</accession>
<dbReference type="EMBL" id="VUJX02000009">
    <property type="protein sequence ID" value="KAL0932506.1"/>
    <property type="molecule type" value="Genomic_DNA"/>
</dbReference>
<comment type="caution">
    <text evidence="1">The sequence shown here is derived from an EMBL/GenBank/DDBJ whole genome shotgun (WGS) entry which is preliminary data.</text>
</comment>